<protein>
    <recommendedName>
        <fullName evidence="3">Zinc ribbon domain-containing protein</fullName>
    </recommendedName>
</protein>
<sequence>MPKYDYLCEANGQVVEVSHAMSERLATWGELCALSGQDLADTPADSPVTKLITGGGVVRASSLKNPSAPPCQSGAPCCGPSSCGFA</sequence>
<keyword evidence="2" id="KW-1185">Reference proteome</keyword>
<organism evidence="1 2">
    <name type="scientific">Methylogaea oryzae</name>
    <dbReference type="NCBI Taxonomy" id="1295382"/>
    <lineage>
        <taxon>Bacteria</taxon>
        <taxon>Pseudomonadati</taxon>
        <taxon>Pseudomonadota</taxon>
        <taxon>Gammaproteobacteria</taxon>
        <taxon>Methylococcales</taxon>
        <taxon>Methylococcaceae</taxon>
        <taxon>Methylogaea</taxon>
    </lineage>
</organism>
<dbReference type="KEGG" id="moz:MoryE10_34120"/>
<proteinExistence type="predicted"/>
<gene>
    <name evidence="1" type="ORF">MoryE10_34120</name>
</gene>
<evidence type="ECO:0000313" key="1">
    <source>
        <dbReference type="EMBL" id="BBL72806.1"/>
    </source>
</evidence>
<evidence type="ECO:0000313" key="2">
    <source>
        <dbReference type="Proteomes" id="UP000824988"/>
    </source>
</evidence>
<dbReference type="Proteomes" id="UP000824988">
    <property type="component" value="Chromosome"/>
</dbReference>
<name>A0A8D5AJV0_9GAMM</name>
<accession>A0A8D5AJV0</accession>
<dbReference type="EMBL" id="AP019782">
    <property type="protein sequence ID" value="BBL72806.1"/>
    <property type="molecule type" value="Genomic_DNA"/>
</dbReference>
<dbReference type="RefSeq" id="WP_054774720.1">
    <property type="nucleotide sequence ID" value="NZ_AP019782.1"/>
</dbReference>
<dbReference type="AlphaFoldDB" id="A0A8D5AJV0"/>
<reference evidence="1" key="1">
    <citation type="submission" date="2019-06" db="EMBL/GenBank/DDBJ databases">
        <title>Complete genome sequence of Methylogaea oryzae strain JCM16910.</title>
        <authorList>
            <person name="Asakawa S."/>
        </authorList>
    </citation>
    <scope>NUCLEOTIDE SEQUENCE</scope>
    <source>
        <strain evidence="1">E10</strain>
    </source>
</reference>
<evidence type="ECO:0008006" key="3">
    <source>
        <dbReference type="Google" id="ProtNLM"/>
    </source>
</evidence>